<feature type="region of interest" description="Disordered" evidence="8">
    <location>
        <begin position="1"/>
        <end position="23"/>
    </location>
</feature>
<dbReference type="GO" id="GO:0000981">
    <property type="term" value="F:DNA-binding transcription factor activity, RNA polymerase II-specific"/>
    <property type="evidence" value="ECO:0007669"/>
    <property type="project" value="TreeGrafter"/>
</dbReference>
<evidence type="ECO:0000256" key="2">
    <source>
        <dbReference type="ARBA" id="ARBA00022723"/>
    </source>
</evidence>
<dbReference type="GO" id="GO:0005634">
    <property type="term" value="C:nucleus"/>
    <property type="evidence" value="ECO:0007669"/>
    <property type="project" value="UniProtKB-SubCell"/>
</dbReference>
<dbReference type="InterPro" id="IPR036236">
    <property type="entry name" value="Znf_C2H2_sf"/>
</dbReference>
<gene>
    <name evidence="10" type="ORF">LSINAPIS_LOCUS9988</name>
</gene>
<feature type="non-terminal residue" evidence="10">
    <location>
        <position position="1"/>
    </location>
</feature>
<dbReference type="AlphaFoldDB" id="A0A5E4QNX4"/>
<dbReference type="Proteomes" id="UP000324832">
    <property type="component" value="Unassembled WGS sequence"/>
</dbReference>
<evidence type="ECO:0000256" key="7">
    <source>
        <dbReference type="PROSITE-ProRule" id="PRU00042"/>
    </source>
</evidence>
<evidence type="ECO:0000256" key="8">
    <source>
        <dbReference type="SAM" id="MobiDB-lite"/>
    </source>
</evidence>
<reference evidence="10 11" key="1">
    <citation type="submission" date="2017-07" db="EMBL/GenBank/DDBJ databases">
        <authorList>
            <person name="Talla V."/>
            <person name="Backstrom N."/>
        </authorList>
    </citation>
    <scope>NUCLEOTIDE SEQUENCE [LARGE SCALE GENOMIC DNA]</scope>
</reference>
<feature type="compositionally biased region" description="Basic and acidic residues" evidence="8">
    <location>
        <begin position="10"/>
        <end position="23"/>
    </location>
</feature>
<keyword evidence="6" id="KW-0539">Nucleus</keyword>
<accession>A0A5E4QNX4</accession>
<proteinExistence type="predicted"/>
<dbReference type="InterPro" id="IPR013087">
    <property type="entry name" value="Znf_C2H2_type"/>
</dbReference>
<keyword evidence="3" id="KW-0677">Repeat</keyword>
<evidence type="ECO:0000259" key="9">
    <source>
        <dbReference type="PROSITE" id="PS50157"/>
    </source>
</evidence>
<dbReference type="EMBL" id="FZQP02003923">
    <property type="protein sequence ID" value="VVC99039.1"/>
    <property type="molecule type" value="Genomic_DNA"/>
</dbReference>
<dbReference type="Gene3D" id="3.30.160.60">
    <property type="entry name" value="Classic Zinc Finger"/>
    <property type="match status" value="4"/>
</dbReference>
<dbReference type="SMART" id="SM00355">
    <property type="entry name" value="ZnF_C2H2"/>
    <property type="match status" value="5"/>
</dbReference>
<evidence type="ECO:0000256" key="6">
    <source>
        <dbReference type="ARBA" id="ARBA00023242"/>
    </source>
</evidence>
<organism evidence="10 11">
    <name type="scientific">Leptidea sinapis</name>
    <dbReference type="NCBI Taxonomy" id="189913"/>
    <lineage>
        <taxon>Eukaryota</taxon>
        <taxon>Metazoa</taxon>
        <taxon>Ecdysozoa</taxon>
        <taxon>Arthropoda</taxon>
        <taxon>Hexapoda</taxon>
        <taxon>Insecta</taxon>
        <taxon>Pterygota</taxon>
        <taxon>Neoptera</taxon>
        <taxon>Endopterygota</taxon>
        <taxon>Lepidoptera</taxon>
        <taxon>Glossata</taxon>
        <taxon>Ditrysia</taxon>
        <taxon>Papilionoidea</taxon>
        <taxon>Pieridae</taxon>
        <taxon>Dismorphiinae</taxon>
        <taxon>Leptidea</taxon>
    </lineage>
</organism>
<sequence>HLRHIKLSARHSDGNETNRIRNDSQDIKAQQSILGRKIERRHVDRQADTQLITCEQCGKQVRGLRQYIQHFKRVHPDKNRTKYPAMKTPSMCELCGKIFQTTALLKTHMLVHTGEKSFKCDECNKSFSQKTNLVVHMRVHSSSRPSFECPLCGKHFASDHNRKRHMYIHTGLKLFKCDTCGKGSTTSDALRSHIEHVHLKKPWPKRARRGDECPLED</sequence>
<evidence type="ECO:0000256" key="4">
    <source>
        <dbReference type="ARBA" id="ARBA00022771"/>
    </source>
</evidence>
<feature type="domain" description="C2H2-type" evidence="9">
    <location>
        <begin position="175"/>
        <end position="198"/>
    </location>
</feature>
<keyword evidence="5" id="KW-0862">Zinc</keyword>
<evidence type="ECO:0000256" key="3">
    <source>
        <dbReference type="ARBA" id="ARBA00022737"/>
    </source>
</evidence>
<evidence type="ECO:0000256" key="1">
    <source>
        <dbReference type="ARBA" id="ARBA00004123"/>
    </source>
</evidence>
<keyword evidence="4 7" id="KW-0863">Zinc-finger</keyword>
<dbReference type="PANTHER" id="PTHR24394:SF44">
    <property type="entry name" value="ZINC FINGER PROTEIN 271-LIKE"/>
    <property type="match status" value="1"/>
</dbReference>
<evidence type="ECO:0000313" key="11">
    <source>
        <dbReference type="Proteomes" id="UP000324832"/>
    </source>
</evidence>
<dbReference type="PROSITE" id="PS50157">
    <property type="entry name" value="ZINC_FINGER_C2H2_2"/>
    <property type="match status" value="5"/>
</dbReference>
<keyword evidence="2" id="KW-0479">Metal-binding</keyword>
<feature type="domain" description="C2H2-type" evidence="9">
    <location>
        <begin position="90"/>
        <end position="117"/>
    </location>
</feature>
<keyword evidence="11" id="KW-1185">Reference proteome</keyword>
<feature type="domain" description="C2H2-type" evidence="9">
    <location>
        <begin position="147"/>
        <end position="174"/>
    </location>
</feature>
<evidence type="ECO:0000256" key="5">
    <source>
        <dbReference type="ARBA" id="ARBA00022833"/>
    </source>
</evidence>
<dbReference type="FunFam" id="3.30.160.60:FF:000624">
    <property type="entry name" value="zinc finger protein 697"/>
    <property type="match status" value="1"/>
</dbReference>
<dbReference type="Pfam" id="PF00096">
    <property type="entry name" value="zf-C2H2"/>
    <property type="match status" value="4"/>
</dbReference>
<feature type="domain" description="C2H2-type" evidence="9">
    <location>
        <begin position="52"/>
        <end position="80"/>
    </location>
</feature>
<feature type="domain" description="C2H2-type" evidence="9">
    <location>
        <begin position="118"/>
        <end position="145"/>
    </location>
</feature>
<dbReference type="PROSITE" id="PS00028">
    <property type="entry name" value="ZINC_FINGER_C2H2_1"/>
    <property type="match status" value="4"/>
</dbReference>
<dbReference type="FunFam" id="3.30.160.60:FF:000145">
    <property type="entry name" value="Zinc finger protein 574"/>
    <property type="match status" value="1"/>
</dbReference>
<evidence type="ECO:0000313" key="10">
    <source>
        <dbReference type="EMBL" id="VVC99039.1"/>
    </source>
</evidence>
<dbReference type="GO" id="GO:0008270">
    <property type="term" value="F:zinc ion binding"/>
    <property type="evidence" value="ECO:0007669"/>
    <property type="project" value="UniProtKB-KW"/>
</dbReference>
<dbReference type="PANTHER" id="PTHR24394">
    <property type="entry name" value="ZINC FINGER PROTEIN"/>
    <property type="match status" value="1"/>
</dbReference>
<dbReference type="SUPFAM" id="SSF57667">
    <property type="entry name" value="beta-beta-alpha zinc fingers"/>
    <property type="match status" value="2"/>
</dbReference>
<protein>
    <recommendedName>
        <fullName evidence="9">C2H2-type domain-containing protein</fullName>
    </recommendedName>
</protein>
<name>A0A5E4QNX4_9NEOP</name>
<comment type="subcellular location">
    <subcellularLocation>
        <location evidence="1">Nucleus</location>
    </subcellularLocation>
</comment>